<dbReference type="OrthoDB" id="10701at10239"/>
<evidence type="ECO:0000313" key="2">
    <source>
        <dbReference type="Proteomes" id="UP000202317"/>
    </source>
</evidence>
<dbReference type="Proteomes" id="UP000202317">
    <property type="component" value="Segment"/>
</dbReference>
<dbReference type="EMBL" id="DQ333351">
    <property type="protein sequence ID" value="ABC61212.1"/>
    <property type="molecule type" value="Genomic_DNA"/>
</dbReference>
<dbReference type="RefSeq" id="YP_654499.1">
    <property type="nucleotide sequence ID" value="NC_008168.1"/>
</dbReference>
<proteinExistence type="predicted"/>
<name>Q1A4L8_9BBAC</name>
<sequence length="401" mass="47605">MISVVVIIIDDVVVHYKKSLLCETMIITLSMKRCYYFQDTHPVNILCFGRNNYYFKIKQLAACFHVCVDRKFLPNRYVVHFGDLKKKYPNSGYTLHPSTLMLHVNGLNEFAIKFCTNGQKLLLKNFIKRCFEGDNKLINDEYQFISKNNTDSLVEDIVEMECINCVYGVLSPQNIEFFSYLHKTYFKGVDVAQYLQCSPSYCINKYVDNENMVLWKDLKQYLLNKFVWSNFENRWKENTIFLKTEGVRQLFMAVVGNDDDYRNLLVEVDNYDKKQDQLYIKRKSFYKKKKLLADGCVVGKLVTSDVDFIMTTNKKIFFKLGQISRYFNLKINNYEQYIEHLIKWKWIKQSLKRTNIKWKPNMMMVDADGVFKMLKDVNLSAEADDFMYSTIYELKKFECKS</sequence>
<keyword evidence="2" id="KW-1185">Reference proteome</keyword>
<reference evidence="1 2" key="1">
    <citation type="journal article" date="2006" name="J. Gen. Virol.">
        <title>Sequence analysis of the Choristoneura occidentalis granulovirus genome.</title>
        <authorList>
            <person name="Escasa S.R."/>
            <person name="Lauzon H.A.M."/>
            <person name="Mathur A.C."/>
            <person name="Krell P.J."/>
            <person name="Arif B.M."/>
        </authorList>
    </citation>
    <scope>NUCLEOTIDE SEQUENCE [LARGE SCALE GENOMIC DNA]</scope>
</reference>
<protein>
    <submittedName>
        <fullName evidence="1">Uncharacterized protein</fullName>
    </submittedName>
</protein>
<dbReference type="GeneID" id="4155879"/>
<dbReference type="KEGG" id="vg:4155879"/>
<accession>Q1A4L8</accession>
<organism evidence="1 2">
    <name type="scientific">Choristoneura occidentalis granulovirus</name>
    <dbReference type="NCBI Taxonomy" id="364745"/>
    <lineage>
        <taxon>Viruses</taxon>
        <taxon>Viruses incertae sedis</taxon>
        <taxon>Naldaviricetes</taxon>
        <taxon>Lefavirales</taxon>
        <taxon>Baculoviridae</taxon>
        <taxon>Betabaculovirus</taxon>
        <taxon>Betabaculovirus chofumiferanae</taxon>
    </lineage>
</organism>
<evidence type="ECO:0000313" key="1">
    <source>
        <dbReference type="EMBL" id="ABC61212.1"/>
    </source>
</evidence>